<reference evidence="2" key="1">
    <citation type="submission" date="2025-08" db="UniProtKB">
        <authorList>
            <consortium name="RefSeq"/>
        </authorList>
    </citation>
    <scope>IDENTIFICATION</scope>
    <source>
        <tissue evidence="2">Whole body</tissue>
    </source>
</reference>
<proteinExistence type="predicted"/>
<keyword evidence="1" id="KW-1185">Reference proteome</keyword>
<organism evidence="1 2">
    <name type="scientific">Sipha flava</name>
    <name type="common">yellow sugarcane aphid</name>
    <dbReference type="NCBI Taxonomy" id="143950"/>
    <lineage>
        <taxon>Eukaryota</taxon>
        <taxon>Metazoa</taxon>
        <taxon>Ecdysozoa</taxon>
        <taxon>Arthropoda</taxon>
        <taxon>Hexapoda</taxon>
        <taxon>Insecta</taxon>
        <taxon>Pterygota</taxon>
        <taxon>Neoptera</taxon>
        <taxon>Paraneoptera</taxon>
        <taxon>Hemiptera</taxon>
        <taxon>Sternorrhyncha</taxon>
        <taxon>Aphidomorpha</taxon>
        <taxon>Aphidoidea</taxon>
        <taxon>Aphididae</taxon>
        <taxon>Sipha</taxon>
    </lineage>
</organism>
<sequence>MRSSAFYRKETRSEAKNLRLNLKLEQEKSLLGLQQVNYFVDQGIIPKLKVKGILEDKFVKTLVNRESHRSIFRGLLDELLSKTHPKQQQQKSSITNMEADVLQKPNETEMFLIRVNKIYSPRQFNAP</sequence>
<evidence type="ECO:0000313" key="2">
    <source>
        <dbReference type="RefSeq" id="XP_025414433.1"/>
    </source>
</evidence>
<protein>
    <submittedName>
        <fullName evidence="2">Uncharacterized protein LOC112686401</fullName>
    </submittedName>
</protein>
<dbReference type="GeneID" id="112686401"/>
<evidence type="ECO:0000313" key="1">
    <source>
        <dbReference type="Proteomes" id="UP000694846"/>
    </source>
</evidence>
<name>A0A8B8FVB1_9HEMI</name>
<dbReference type="RefSeq" id="XP_025414433.1">
    <property type="nucleotide sequence ID" value="XM_025558648.1"/>
</dbReference>
<gene>
    <name evidence="2" type="primary">LOC112686401</name>
</gene>
<accession>A0A8B8FVB1</accession>
<dbReference type="AlphaFoldDB" id="A0A8B8FVB1"/>
<dbReference type="Proteomes" id="UP000694846">
    <property type="component" value="Unplaced"/>
</dbReference>